<sequence length="50" mass="5748">MVKFRQGQPQSNQGGKGKTLSKTSHTHVDYKYKCQGYQNSNKVKQLFSQK</sequence>
<organism evidence="2">
    <name type="scientific">Rhizophora mucronata</name>
    <name type="common">Asiatic mangrove</name>
    <dbReference type="NCBI Taxonomy" id="61149"/>
    <lineage>
        <taxon>Eukaryota</taxon>
        <taxon>Viridiplantae</taxon>
        <taxon>Streptophyta</taxon>
        <taxon>Embryophyta</taxon>
        <taxon>Tracheophyta</taxon>
        <taxon>Spermatophyta</taxon>
        <taxon>Magnoliopsida</taxon>
        <taxon>eudicotyledons</taxon>
        <taxon>Gunneridae</taxon>
        <taxon>Pentapetalae</taxon>
        <taxon>rosids</taxon>
        <taxon>fabids</taxon>
        <taxon>Malpighiales</taxon>
        <taxon>Rhizophoraceae</taxon>
        <taxon>Rhizophora</taxon>
    </lineage>
</organism>
<protein>
    <submittedName>
        <fullName evidence="2">Uncharacterized protein</fullName>
    </submittedName>
</protein>
<dbReference type="EMBL" id="GGEC01090086">
    <property type="protein sequence ID" value="MBX70570.1"/>
    <property type="molecule type" value="Transcribed_RNA"/>
</dbReference>
<dbReference type="AlphaFoldDB" id="A0A2P2QU69"/>
<evidence type="ECO:0000313" key="2">
    <source>
        <dbReference type="EMBL" id="MBX70570.1"/>
    </source>
</evidence>
<name>A0A2P2QU69_RHIMU</name>
<evidence type="ECO:0000256" key="1">
    <source>
        <dbReference type="SAM" id="MobiDB-lite"/>
    </source>
</evidence>
<proteinExistence type="predicted"/>
<accession>A0A2P2QU69</accession>
<reference evidence="2" key="1">
    <citation type="submission" date="2018-02" db="EMBL/GenBank/DDBJ databases">
        <title>Rhizophora mucronata_Transcriptome.</title>
        <authorList>
            <person name="Meera S.P."/>
            <person name="Sreeshan A."/>
            <person name="Augustine A."/>
        </authorList>
    </citation>
    <scope>NUCLEOTIDE SEQUENCE</scope>
    <source>
        <tissue evidence="2">Leaf</tissue>
    </source>
</reference>
<feature type="region of interest" description="Disordered" evidence="1">
    <location>
        <begin position="1"/>
        <end position="24"/>
    </location>
</feature>